<accession>A0A0E9W3Z0</accession>
<name>A0A0E9W3Z0_ANGAN</name>
<proteinExistence type="predicted"/>
<organism evidence="1">
    <name type="scientific">Anguilla anguilla</name>
    <name type="common">European freshwater eel</name>
    <name type="synonym">Muraena anguilla</name>
    <dbReference type="NCBI Taxonomy" id="7936"/>
    <lineage>
        <taxon>Eukaryota</taxon>
        <taxon>Metazoa</taxon>
        <taxon>Chordata</taxon>
        <taxon>Craniata</taxon>
        <taxon>Vertebrata</taxon>
        <taxon>Euteleostomi</taxon>
        <taxon>Actinopterygii</taxon>
        <taxon>Neopterygii</taxon>
        <taxon>Teleostei</taxon>
        <taxon>Anguilliformes</taxon>
        <taxon>Anguillidae</taxon>
        <taxon>Anguilla</taxon>
    </lineage>
</organism>
<protein>
    <submittedName>
        <fullName evidence="1">Uncharacterized protein</fullName>
    </submittedName>
</protein>
<dbReference type="AlphaFoldDB" id="A0A0E9W3Z0"/>
<sequence>MMLSPEPPGTPEDMVRTGPTFLYKCVADFRAKGLSFCQAVLQKYIVAQSVLYPATGTQCAIEHRR</sequence>
<reference evidence="1" key="1">
    <citation type="submission" date="2014-11" db="EMBL/GenBank/DDBJ databases">
        <authorList>
            <person name="Amaro Gonzalez C."/>
        </authorList>
    </citation>
    <scope>NUCLEOTIDE SEQUENCE</scope>
</reference>
<evidence type="ECO:0000313" key="1">
    <source>
        <dbReference type="EMBL" id="JAH84265.1"/>
    </source>
</evidence>
<reference evidence="1" key="2">
    <citation type="journal article" date="2015" name="Fish Shellfish Immunol.">
        <title>Early steps in the European eel (Anguilla anguilla)-Vibrio vulnificus interaction in the gills: Role of the RtxA13 toxin.</title>
        <authorList>
            <person name="Callol A."/>
            <person name="Pajuelo D."/>
            <person name="Ebbesson L."/>
            <person name="Teles M."/>
            <person name="MacKenzie S."/>
            <person name="Amaro C."/>
        </authorList>
    </citation>
    <scope>NUCLEOTIDE SEQUENCE</scope>
</reference>
<dbReference type="EMBL" id="GBXM01024312">
    <property type="protein sequence ID" value="JAH84265.1"/>
    <property type="molecule type" value="Transcribed_RNA"/>
</dbReference>